<dbReference type="InterPro" id="IPR038745">
    <property type="entry name" value="AT4G37440-like"/>
</dbReference>
<accession>A0A660KT85</accession>
<dbReference type="AlphaFoldDB" id="A0A660KT85"/>
<feature type="region of interest" description="Disordered" evidence="1">
    <location>
        <begin position="445"/>
        <end position="496"/>
    </location>
</feature>
<evidence type="ECO:0000313" key="3">
    <source>
        <dbReference type="Proteomes" id="UP000327013"/>
    </source>
</evidence>
<dbReference type="PANTHER" id="PTHR34057">
    <property type="entry name" value="ELONGATION FACTOR"/>
    <property type="match status" value="1"/>
</dbReference>
<protein>
    <submittedName>
        <fullName evidence="2">Uncharacterized protein</fullName>
    </submittedName>
</protein>
<evidence type="ECO:0000256" key="1">
    <source>
        <dbReference type="SAM" id="MobiDB-lite"/>
    </source>
</evidence>
<feature type="compositionally biased region" description="Low complexity" evidence="1">
    <location>
        <begin position="461"/>
        <end position="472"/>
    </location>
</feature>
<dbReference type="CDD" id="cd11650">
    <property type="entry name" value="AT4G37440_like"/>
    <property type="match status" value="1"/>
</dbReference>
<sequence>MGPDLELKGNSKAAMVVSVGKNNAIVPQGPEDMILQCASNCEDNNFGMEVELTTEQDGSENVEVNITDFTTATDAGLVDGDCQDVTEHSSSFGDTDSGTENGLMLADDEVESQFFASNASVFDGYFDRFPIRKKKLTVHWRKFVRPLMWRCKWIELQIKELQSRTLKYDRELAVYDQRKQFDFANVTLEDIDAKSLPFSGQILRKKVMKRKKRKRDEETIDITHYMSQHNLFSYYGKKRSATDGAPMEDDCGSLDKITNSNNEFGINDGWSSLEFGNDDNFLEQILRKIEVAHSQVHKLKTRIDKVISENPGKYYSVNKLTLLAPSDALASSDQDPASPDNGHRLTVRSLCNASRHVSDCNMGDLPMLESTVLSHGEVNPLSNIIESMAQPQVADFCENIEDGILIHNKAAKEELDALEKVRSQLIEKPREPMDDKKTIPLVQVLGPGDLPSETAAPNVQSNAKSRSASKSNLPRNTRRRGRRRATSKRVRRRISG</sequence>
<dbReference type="EMBL" id="CM017324">
    <property type="protein sequence ID" value="KAE8038588.1"/>
    <property type="molecule type" value="Genomic_DNA"/>
</dbReference>
<feature type="compositionally biased region" description="Basic residues" evidence="1">
    <location>
        <begin position="476"/>
        <end position="496"/>
    </location>
</feature>
<keyword evidence="3" id="KW-1185">Reference proteome</keyword>
<reference evidence="2 3" key="1">
    <citation type="submission" date="2019-06" db="EMBL/GenBank/DDBJ databases">
        <title>A chromosomal-level reference genome of Carpinus fangiana (Coryloideae, Betulaceae).</title>
        <authorList>
            <person name="Yang X."/>
            <person name="Wang Z."/>
            <person name="Zhang L."/>
            <person name="Hao G."/>
            <person name="Liu J."/>
            <person name="Yang Y."/>
        </authorList>
    </citation>
    <scope>NUCLEOTIDE SEQUENCE [LARGE SCALE GENOMIC DNA]</scope>
    <source>
        <strain evidence="2">Cfa_2016G</strain>
        <tissue evidence="2">Leaf</tissue>
    </source>
</reference>
<dbReference type="OrthoDB" id="21648at2759"/>
<gene>
    <name evidence="2" type="ORF">FH972_011084</name>
</gene>
<proteinExistence type="predicted"/>
<organism evidence="2 3">
    <name type="scientific">Carpinus fangiana</name>
    <dbReference type="NCBI Taxonomy" id="176857"/>
    <lineage>
        <taxon>Eukaryota</taxon>
        <taxon>Viridiplantae</taxon>
        <taxon>Streptophyta</taxon>
        <taxon>Embryophyta</taxon>
        <taxon>Tracheophyta</taxon>
        <taxon>Spermatophyta</taxon>
        <taxon>Magnoliopsida</taxon>
        <taxon>eudicotyledons</taxon>
        <taxon>Gunneridae</taxon>
        <taxon>Pentapetalae</taxon>
        <taxon>rosids</taxon>
        <taxon>fabids</taxon>
        <taxon>Fagales</taxon>
        <taxon>Betulaceae</taxon>
        <taxon>Carpinus</taxon>
    </lineage>
</organism>
<dbReference type="Proteomes" id="UP000327013">
    <property type="component" value="Chromosome 4"/>
</dbReference>
<name>A0A660KT85_9ROSI</name>
<evidence type="ECO:0000313" key="2">
    <source>
        <dbReference type="EMBL" id="KAE8038588.1"/>
    </source>
</evidence>
<dbReference type="PANTHER" id="PTHR34057:SF10">
    <property type="entry name" value="TRANSPOSASE, PTTA_EN_SPM, PLANT"/>
    <property type="match status" value="1"/>
</dbReference>